<evidence type="ECO:0000256" key="4">
    <source>
        <dbReference type="ARBA" id="ARBA00022989"/>
    </source>
</evidence>
<evidence type="ECO:0000256" key="5">
    <source>
        <dbReference type="ARBA" id="ARBA00023136"/>
    </source>
</evidence>
<name>A0A3L9Y7P8_9FLAO</name>
<dbReference type="InterPro" id="IPR002797">
    <property type="entry name" value="Polysacc_synth"/>
</dbReference>
<evidence type="ECO:0000256" key="1">
    <source>
        <dbReference type="ARBA" id="ARBA00004651"/>
    </source>
</evidence>
<keyword evidence="4 6" id="KW-1133">Transmembrane helix</keyword>
<evidence type="ECO:0000256" key="6">
    <source>
        <dbReference type="SAM" id="Phobius"/>
    </source>
</evidence>
<dbReference type="RefSeq" id="WP_121908776.1">
    <property type="nucleotide sequence ID" value="NZ_REFC01000016.1"/>
</dbReference>
<comment type="subcellular location">
    <subcellularLocation>
        <location evidence="1">Cell membrane</location>
        <topology evidence="1">Multi-pass membrane protein</topology>
    </subcellularLocation>
</comment>
<dbReference type="Pfam" id="PF01943">
    <property type="entry name" value="Polysacc_synt"/>
    <property type="match status" value="1"/>
</dbReference>
<dbReference type="InterPro" id="IPR044550">
    <property type="entry name" value="WzxE"/>
</dbReference>
<sequence>MKIPEFIRANLLLKVTSLNAVVISIRLFISIFVQRLIAELVGEAGVSKIGQLRNLTELLTSFSSLGVFTGVVKYVSEHKSDKEQLQKLFSTVFVMSLLGIVITSLVLFFGANYISEYLFVTTEYAYLIKLLAVIVPFISLYRIFNGVVNGLSMYKKFAKIDIFAYLASAGLLVYSLLEYNIDGALVAIAITPIIQFIVLMIIFFKVLKEYIQFSKLSFKTPMLNVLLAFSLMSFFSTVLLNFVDIEIRSMIIDKITEADAGIWTAMTNISKNYMVFSSSIFTLYVLPKFAGIYSKSEFKTEVFSIYKTLLPIFGLGMIAVYFGREYIIQLIYPGFDSMSPLFKWQLLGDFVRLATIVIGYQFLAKKLVRSFIFSEIVSIGLFYIFAYYLTNEYGVEGVVMAHFFRYVICFFLIFYLVIRYFKKQSKLQVEDLNPEDDE</sequence>
<feature type="transmembrane region" description="Helical" evidence="6">
    <location>
        <begin position="126"/>
        <end position="145"/>
    </location>
</feature>
<keyword evidence="5 6" id="KW-0472">Membrane</keyword>
<proteinExistence type="predicted"/>
<reference evidence="7 8" key="1">
    <citation type="submission" date="2018-10" db="EMBL/GenBank/DDBJ databases">
        <title>Genomic Encyclopedia of Archaeal and Bacterial Type Strains, Phase II (KMG-II): from individual species to whole genera.</title>
        <authorList>
            <person name="Goeker M."/>
        </authorList>
    </citation>
    <scope>NUCLEOTIDE SEQUENCE [LARGE SCALE GENOMIC DNA]</scope>
    <source>
        <strain evidence="7 8">DSM 23424</strain>
    </source>
</reference>
<feature type="transmembrane region" description="Helical" evidence="6">
    <location>
        <begin position="183"/>
        <end position="204"/>
    </location>
</feature>
<keyword evidence="8" id="KW-1185">Reference proteome</keyword>
<dbReference type="OrthoDB" id="9769862at2"/>
<feature type="transmembrane region" description="Helical" evidence="6">
    <location>
        <begin position="225"/>
        <end position="243"/>
    </location>
</feature>
<feature type="transmembrane region" description="Helical" evidence="6">
    <location>
        <begin position="401"/>
        <end position="418"/>
    </location>
</feature>
<evidence type="ECO:0000256" key="2">
    <source>
        <dbReference type="ARBA" id="ARBA00022475"/>
    </source>
</evidence>
<dbReference type="CDD" id="cd13125">
    <property type="entry name" value="MATE_like_10"/>
    <property type="match status" value="1"/>
</dbReference>
<gene>
    <name evidence="7" type="ORF">BXY75_3249</name>
</gene>
<feature type="transmembrane region" description="Helical" evidence="6">
    <location>
        <begin position="88"/>
        <end position="114"/>
    </location>
</feature>
<dbReference type="GO" id="GO:0005886">
    <property type="term" value="C:plasma membrane"/>
    <property type="evidence" value="ECO:0007669"/>
    <property type="project" value="UniProtKB-SubCell"/>
</dbReference>
<dbReference type="GO" id="GO:0009246">
    <property type="term" value="P:enterobacterial common antigen biosynthetic process"/>
    <property type="evidence" value="ECO:0007669"/>
    <property type="project" value="InterPro"/>
</dbReference>
<comment type="caution">
    <text evidence="7">The sequence shown here is derived from an EMBL/GenBank/DDBJ whole genome shotgun (WGS) entry which is preliminary data.</text>
</comment>
<dbReference type="Proteomes" id="UP000271339">
    <property type="component" value="Unassembled WGS sequence"/>
</dbReference>
<dbReference type="PANTHER" id="PTHR30250">
    <property type="entry name" value="PST FAMILY PREDICTED COLANIC ACID TRANSPORTER"/>
    <property type="match status" value="1"/>
</dbReference>
<evidence type="ECO:0000313" key="8">
    <source>
        <dbReference type="Proteomes" id="UP000271339"/>
    </source>
</evidence>
<evidence type="ECO:0000313" key="7">
    <source>
        <dbReference type="EMBL" id="RMA56736.1"/>
    </source>
</evidence>
<feature type="transmembrane region" description="Helical" evidence="6">
    <location>
        <begin position="305"/>
        <end position="324"/>
    </location>
</feature>
<dbReference type="InterPro" id="IPR050833">
    <property type="entry name" value="Poly_Biosynth_Transport"/>
</dbReference>
<dbReference type="PANTHER" id="PTHR30250:SF30">
    <property type="entry name" value="LIPID III FLIPPASE"/>
    <property type="match status" value="1"/>
</dbReference>
<feature type="transmembrane region" description="Helical" evidence="6">
    <location>
        <begin position="157"/>
        <end position="177"/>
    </location>
</feature>
<feature type="transmembrane region" description="Helical" evidence="6">
    <location>
        <begin position="273"/>
        <end position="293"/>
    </location>
</feature>
<evidence type="ECO:0000256" key="3">
    <source>
        <dbReference type="ARBA" id="ARBA00022692"/>
    </source>
</evidence>
<protein>
    <submittedName>
        <fullName evidence="7">PST family polysaccharide transporter</fullName>
    </submittedName>
</protein>
<accession>A0A3L9Y7P8</accession>
<feature type="transmembrane region" description="Helical" evidence="6">
    <location>
        <begin position="12"/>
        <end position="38"/>
    </location>
</feature>
<feature type="transmembrane region" description="Helical" evidence="6">
    <location>
        <begin position="370"/>
        <end position="389"/>
    </location>
</feature>
<organism evidence="7 8">
    <name type="scientific">Ulvibacter antarcticus</name>
    <dbReference type="NCBI Taxonomy" id="442714"/>
    <lineage>
        <taxon>Bacteria</taxon>
        <taxon>Pseudomonadati</taxon>
        <taxon>Bacteroidota</taxon>
        <taxon>Flavobacteriia</taxon>
        <taxon>Flavobacteriales</taxon>
        <taxon>Flavobacteriaceae</taxon>
        <taxon>Ulvibacter</taxon>
    </lineage>
</organism>
<dbReference type="EMBL" id="REFC01000016">
    <property type="protein sequence ID" value="RMA56736.1"/>
    <property type="molecule type" value="Genomic_DNA"/>
</dbReference>
<dbReference type="AlphaFoldDB" id="A0A3L9Y7P8"/>
<keyword evidence="3 6" id="KW-0812">Transmembrane</keyword>
<keyword evidence="2" id="KW-1003">Cell membrane</keyword>